<keyword evidence="5" id="KW-1185">Reference proteome</keyword>
<protein>
    <submittedName>
        <fullName evidence="4">Clp domain protein</fullName>
    </submittedName>
</protein>
<evidence type="ECO:0000313" key="4">
    <source>
        <dbReference type="EMBL" id="ADP81596.1"/>
    </source>
</evidence>
<dbReference type="PANTHER" id="PTHR47016:SF5">
    <property type="entry name" value="CLP DOMAIN SUPERFAMILY PROTEIN"/>
    <property type="match status" value="1"/>
</dbReference>
<dbReference type="eggNOG" id="COG0542">
    <property type="taxonomic scope" value="Bacteria"/>
</dbReference>
<keyword evidence="1" id="KW-0677">Repeat</keyword>
<dbReference type="InterPro" id="IPR004176">
    <property type="entry name" value="Clp_R_N"/>
</dbReference>
<dbReference type="STRING" id="298654.FraEuI1c_3589"/>
<dbReference type="Pfam" id="PF02861">
    <property type="entry name" value="Clp_N"/>
    <property type="match status" value="1"/>
</dbReference>
<dbReference type="PANTHER" id="PTHR47016">
    <property type="entry name" value="ATP-DEPENDENT CLP PROTEASE ATP-BINDING SUBUNIT CLPT1, CHLOROPLASTIC"/>
    <property type="match status" value="1"/>
</dbReference>
<proteinExistence type="predicted"/>
<dbReference type="InterPro" id="IPR044217">
    <property type="entry name" value="CLPT1/2"/>
</dbReference>
<accession>E3J0G7</accession>
<evidence type="ECO:0000313" key="5">
    <source>
        <dbReference type="Proteomes" id="UP000002484"/>
    </source>
</evidence>
<feature type="compositionally biased region" description="Pro residues" evidence="2">
    <location>
        <begin position="178"/>
        <end position="193"/>
    </location>
</feature>
<dbReference type="InParanoid" id="E3J0G7"/>
<evidence type="ECO:0000256" key="2">
    <source>
        <dbReference type="SAM" id="MobiDB-lite"/>
    </source>
</evidence>
<dbReference type="SUPFAM" id="SSF81923">
    <property type="entry name" value="Double Clp-N motif"/>
    <property type="match status" value="1"/>
</dbReference>
<dbReference type="PROSITE" id="PS51903">
    <property type="entry name" value="CLP_R"/>
    <property type="match status" value="1"/>
</dbReference>
<sequence length="267" mass="28464">MVPKPANPLSDEARRSTIHVQKGHSGPFGREQAMFERFTDEARRSIICAQEESKALGHDRIGTEHLLLGLFHDDVGGAAVTLQSFGVTLDAARDAVVALVGRGDGPSHGHIPFTPRAKRVLERSLRAALKLDHSYIGSEHLLLGLLDEGEGAAADLFAGLAIDPREARRRARSALAAAPPPGSPPGPTSPPPFAAYDQANRQARDLARQLETVRAAKDAALDDGDATQAITLRKRERMILAVRAGLLRDIAAAEAPPTPPPAEQPPD</sequence>
<dbReference type="AlphaFoldDB" id="E3J0G7"/>
<evidence type="ECO:0000259" key="3">
    <source>
        <dbReference type="PROSITE" id="PS51903"/>
    </source>
</evidence>
<evidence type="ECO:0000256" key="1">
    <source>
        <dbReference type="PROSITE-ProRule" id="PRU01251"/>
    </source>
</evidence>
<feature type="region of interest" description="Disordered" evidence="2">
    <location>
        <begin position="171"/>
        <end position="194"/>
    </location>
</feature>
<feature type="domain" description="Clp R" evidence="3">
    <location>
        <begin position="35"/>
        <end position="178"/>
    </location>
</feature>
<dbReference type="EMBL" id="CP002299">
    <property type="protein sequence ID" value="ADP81596.1"/>
    <property type="molecule type" value="Genomic_DNA"/>
</dbReference>
<dbReference type="Gene3D" id="1.10.1780.10">
    <property type="entry name" value="Clp, N-terminal domain"/>
    <property type="match status" value="1"/>
</dbReference>
<reference evidence="4 5" key="1">
    <citation type="submission" date="2010-10" db="EMBL/GenBank/DDBJ databases">
        <title>Complete sequence of Frankia sp. EuI1c.</title>
        <authorList>
            <consortium name="US DOE Joint Genome Institute"/>
            <person name="Lucas S."/>
            <person name="Copeland A."/>
            <person name="Lapidus A."/>
            <person name="Cheng J.-F."/>
            <person name="Bruce D."/>
            <person name="Goodwin L."/>
            <person name="Pitluck S."/>
            <person name="Chertkov O."/>
            <person name="Detter J.C."/>
            <person name="Han C."/>
            <person name="Tapia R."/>
            <person name="Land M."/>
            <person name="Hauser L."/>
            <person name="Jeffries C."/>
            <person name="Kyrpides N."/>
            <person name="Ivanova N."/>
            <person name="Mikhailova N."/>
            <person name="Beauchemin N."/>
            <person name="Sen A."/>
            <person name="Sur S.A."/>
            <person name="Gtari M."/>
            <person name="Wall L."/>
            <person name="Tisa L."/>
            <person name="Woyke T."/>
        </authorList>
    </citation>
    <scope>NUCLEOTIDE SEQUENCE [LARGE SCALE GENOMIC DNA]</scope>
    <source>
        <strain evidence="5">DSM 45817 / CECT 9037 / EuI1c</strain>
    </source>
</reference>
<dbReference type="HOGENOM" id="CLU_090963_0_0_11"/>
<dbReference type="Proteomes" id="UP000002484">
    <property type="component" value="Chromosome"/>
</dbReference>
<dbReference type="KEGG" id="fri:FraEuI1c_3589"/>
<gene>
    <name evidence="4" type="ordered locus">FraEuI1c_3589</name>
</gene>
<name>E3J0G7_PSEI1</name>
<dbReference type="InterPro" id="IPR036628">
    <property type="entry name" value="Clp_N_dom_sf"/>
</dbReference>
<organism evidence="4 5">
    <name type="scientific">Pseudofrankia inefficax (strain DSM 45817 / CECT 9037 / DDB 130130 / EuI1c)</name>
    <name type="common">Frankia inefficax</name>
    <dbReference type="NCBI Taxonomy" id="298654"/>
    <lineage>
        <taxon>Bacteria</taxon>
        <taxon>Bacillati</taxon>
        <taxon>Actinomycetota</taxon>
        <taxon>Actinomycetes</taxon>
        <taxon>Frankiales</taxon>
        <taxon>Frankiaceae</taxon>
        <taxon>Pseudofrankia</taxon>
    </lineage>
</organism>